<evidence type="ECO:0000256" key="2">
    <source>
        <dbReference type="SAM" id="Phobius"/>
    </source>
</evidence>
<protein>
    <submittedName>
        <fullName evidence="4">Uncharacterized protein</fullName>
    </submittedName>
</protein>
<feature type="transmembrane region" description="Helical" evidence="2">
    <location>
        <begin position="225"/>
        <end position="242"/>
    </location>
</feature>
<evidence type="ECO:0000313" key="5">
    <source>
        <dbReference type="Proteomes" id="UP000483672"/>
    </source>
</evidence>
<sequence length="244" mass="24651">MTSPLVNIFVAPGLYLAPEDVAGGPPGIERCGGTDRYCYLAPANLTGICGTWLGLPDHCCWVATENDYSACGGISGIRDTPFNRFGSSDAFNSTGSTCPSGNFKFFDYEEAGGTIAACCPNGQTGQAFFITGASDNTQYILDGIRCGTFEVPGGVQDPMTEPVPTSTSGNGGSISTSGNGGSTTSRGGLTSLPPTTAAPTGAGTTSSTGGPVTTTSGSTANRVSIMSYLVVGSFIFGLFFGGNL</sequence>
<keyword evidence="2" id="KW-1133">Transmembrane helix</keyword>
<feature type="region of interest" description="Disordered" evidence="1">
    <location>
        <begin position="152"/>
        <end position="217"/>
    </location>
</feature>
<keyword evidence="2" id="KW-0812">Transmembrane</keyword>
<reference evidence="4 5" key="1">
    <citation type="submission" date="2019-06" db="EMBL/GenBank/DDBJ databases">
        <authorList>
            <person name="Palmer J.M."/>
        </authorList>
    </citation>
    <scope>NUCLEOTIDE SEQUENCE [LARGE SCALE GENOMIC DNA]</scope>
    <source>
        <strain evidence="4 5">TWF191</strain>
        <strain evidence="3">TWF679</strain>
    </source>
</reference>
<evidence type="ECO:0000256" key="1">
    <source>
        <dbReference type="SAM" id="MobiDB-lite"/>
    </source>
</evidence>
<evidence type="ECO:0000313" key="3">
    <source>
        <dbReference type="EMBL" id="KAF3200364.1"/>
    </source>
</evidence>
<dbReference type="OrthoDB" id="5359736at2759"/>
<accession>A0A6G1MCQ9</accession>
<proteinExistence type="predicted"/>
<dbReference type="Proteomes" id="UP000614610">
    <property type="component" value="Unassembled WGS sequence"/>
</dbReference>
<dbReference type="EMBL" id="WIWT01000108">
    <property type="protein sequence ID" value="KAF3200364.1"/>
    <property type="molecule type" value="Genomic_DNA"/>
</dbReference>
<evidence type="ECO:0000313" key="4">
    <source>
        <dbReference type="EMBL" id="KAF3217489.1"/>
    </source>
</evidence>
<dbReference type="EMBL" id="WIPF01000058">
    <property type="protein sequence ID" value="KAF3217489.1"/>
    <property type="molecule type" value="Genomic_DNA"/>
</dbReference>
<feature type="compositionally biased region" description="Low complexity" evidence="1">
    <location>
        <begin position="165"/>
        <end position="217"/>
    </location>
</feature>
<name>A0A6G1MCQ9_ORBOL</name>
<keyword evidence="2" id="KW-0472">Membrane</keyword>
<comment type="caution">
    <text evidence="4">The sequence shown here is derived from an EMBL/GenBank/DDBJ whole genome shotgun (WGS) entry which is preliminary data.</text>
</comment>
<gene>
    <name evidence="4" type="ORF">TWF191_008465</name>
    <name evidence="3" type="ORF">TWF679_000804</name>
</gene>
<dbReference type="Proteomes" id="UP000483672">
    <property type="component" value="Unassembled WGS sequence"/>
</dbReference>
<dbReference type="AlphaFoldDB" id="A0A6G1MCQ9"/>
<organism evidence="4 5">
    <name type="scientific">Orbilia oligospora</name>
    <name type="common">Nematode-trapping fungus</name>
    <name type="synonym">Arthrobotrys oligospora</name>
    <dbReference type="NCBI Taxonomy" id="2813651"/>
    <lineage>
        <taxon>Eukaryota</taxon>
        <taxon>Fungi</taxon>
        <taxon>Dikarya</taxon>
        <taxon>Ascomycota</taxon>
        <taxon>Pezizomycotina</taxon>
        <taxon>Orbiliomycetes</taxon>
        <taxon>Orbiliales</taxon>
        <taxon>Orbiliaceae</taxon>
        <taxon>Orbilia</taxon>
    </lineage>
</organism>